<dbReference type="Proteomes" id="UP000076555">
    <property type="component" value="Unassembled WGS sequence"/>
</dbReference>
<protein>
    <recommendedName>
        <fullName evidence="3">Putative 2-succinyl-6-hydroxy-2,4-cyclohexadiene-1-carboxylate synthase</fullName>
        <shortName evidence="3">SHCHC synthase</shortName>
        <ecNumber evidence="3">4.2.99.20</ecNumber>
    </recommendedName>
</protein>
<evidence type="ECO:0000256" key="1">
    <source>
        <dbReference type="ARBA" id="ARBA00022428"/>
    </source>
</evidence>
<comment type="caution">
    <text evidence="5">The sequence shown here is derived from an EMBL/GenBank/DDBJ whole genome shotgun (WGS) entry which is preliminary data.</text>
</comment>
<dbReference type="NCBIfam" id="TIGR03695">
    <property type="entry name" value="menH_SHCHC"/>
    <property type="match status" value="1"/>
</dbReference>
<dbReference type="PANTHER" id="PTHR42916">
    <property type="entry name" value="2-SUCCINYL-5-ENOLPYRUVYL-6-HYDROXY-3-CYCLOHEXENE-1-CARBOXYLATE SYNTHASE"/>
    <property type="match status" value="1"/>
</dbReference>
<proteinExistence type="inferred from homology"/>
<dbReference type="GO" id="GO:0009234">
    <property type="term" value="P:menaquinone biosynthetic process"/>
    <property type="evidence" value="ECO:0007669"/>
    <property type="project" value="UniProtKB-UniRule"/>
</dbReference>
<dbReference type="EC" id="4.2.99.20" evidence="3"/>
<gene>
    <name evidence="3" type="primary">menH</name>
    <name evidence="5" type="ORF">A2T98_09865</name>
</gene>
<comment type="pathway">
    <text evidence="3">Cofactor biosynthesis; phylloquinone biosynthesis.</text>
</comment>
<evidence type="ECO:0000256" key="2">
    <source>
        <dbReference type="ARBA" id="ARBA00023239"/>
    </source>
</evidence>
<comment type="similarity">
    <text evidence="3">Belongs to the AB hydrolase superfamily. MenH family.</text>
</comment>
<dbReference type="PRINTS" id="PR00111">
    <property type="entry name" value="ABHYDROLASE"/>
</dbReference>
<dbReference type="EMBL" id="LWAJ01000120">
    <property type="protein sequence ID" value="KZL49982.1"/>
    <property type="molecule type" value="Genomic_DNA"/>
</dbReference>
<dbReference type="InterPro" id="IPR029058">
    <property type="entry name" value="AB_hydrolase_fold"/>
</dbReference>
<evidence type="ECO:0000313" key="6">
    <source>
        <dbReference type="Proteomes" id="UP000076555"/>
    </source>
</evidence>
<dbReference type="Pfam" id="PF00561">
    <property type="entry name" value="Abhydrolase_1"/>
    <property type="match status" value="1"/>
</dbReference>
<dbReference type="AlphaFoldDB" id="A0A166JPR6"/>
<dbReference type="InterPro" id="IPR000073">
    <property type="entry name" value="AB_hydrolase_1"/>
</dbReference>
<accession>A0A166JPR6</accession>
<dbReference type="GO" id="GO:0042372">
    <property type="term" value="P:phylloquinone biosynthetic process"/>
    <property type="evidence" value="ECO:0007669"/>
    <property type="project" value="UniProtKB-UniRule"/>
</dbReference>
<keyword evidence="1" id="KW-0474">Menaquinone biosynthesis</keyword>
<evidence type="ECO:0000259" key="4">
    <source>
        <dbReference type="Pfam" id="PF00561"/>
    </source>
</evidence>
<evidence type="ECO:0000313" key="5">
    <source>
        <dbReference type="EMBL" id="KZL49982.1"/>
    </source>
</evidence>
<dbReference type="RefSeq" id="WP_063872629.1">
    <property type="nucleotide sequence ID" value="NZ_CAWMRI010000120.1"/>
</dbReference>
<dbReference type="SUPFAM" id="SSF53474">
    <property type="entry name" value="alpha/beta-Hydrolases"/>
    <property type="match status" value="1"/>
</dbReference>
<dbReference type="InterPro" id="IPR022485">
    <property type="entry name" value="SHCHC_synthase_MenH"/>
</dbReference>
<comment type="pathway">
    <text evidence="3">Quinol/quinone metabolism; 1,4-dihydroxy-2-naphthoate biosynthesis; 1,4-dihydroxy-2-naphthoate from chorismate: step 3/7.</text>
</comment>
<name>A0A166JPR6_NODSP</name>
<sequence length="281" mass="32018">MILGNYKFNYYLINNSNKPIILFLHGFMGNIHEFDAAIKILAEEFSFLTVDLPGHGKTQVFGGDEYYTMANTAHAVINLLDELKIQQCFLVGYSMGGRLGLYLTLHFPERFTKVVLESASPGLATEIERLARVKTDAQIARKLARSITKTDFATFLQTWYNQPIFGEIKNHPKFATMLESRLQNNPVELTKSLQFMGTGNQPSLWEKLDKNTTPLLLLTGEYDQKFIDINTEIVQKYQIAQLKVINHAGHNIHLENTEEFVKHIRDFLTNSTPMQNSPSSL</sequence>
<dbReference type="PANTHER" id="PTHR42916:SF1">
    <property type="entry name" value="PROTEIN PHYLLO, CHLOROPLASTIC"/>
    <property type="match status" value="1"/>
</dbReference>
<feature type="domain" description="AB hydrolase-1" evidence="4">
    <location>
        <begin position="19"/>
        <end position="256"/>
    </location>
</feature>
<dbReference type="UniPathway" id="UPA00995"/>
<comment type="function">
    <text evidence="3">Catalyzes a proton abstraction reaction that results in 2,5-elimination of pyruvate from 2-succinyl-5-enolpyruvyl-6-hydroxy-3-cyclohexene-1-carboxylate (SEPHCHC) and the formation of 2-succinyl-6-hydroxy-2,4-cyclohexadiene-1-carboxylate (SHCHC).</text>
</comment>
<dbReference type="GO" id="GO:0070205">
    <property type="term" value="F:2-succinyl-6-hydroxy-2,4-cyclohexadiene-1-carboxylate synthase activity"/>
    <property type="evidence" value="ECO:0007669"/>
    <property type="project" value="UniProtKB-UniRule"/>
</dbReference>
<dbReference type="Gene3D" id="3.40.50.1820">
    <property type="entry name" value="alpha/beta hydrolase"/>
    <property type="match status" value="1"/>
</dbReference>
<dbReference type="HAMAP" id="MF_01660">
    <property type="entry name" value="MenH"/>
    <property type="match status" value="1"/>
</dbReference>
<dbReference type="OrthoDB" id="9808398at2"/>
<comment type="catalytic activity">
    <reaction evidence="3">
        <text>5-enolpyruvoyl-6-hydroxy-2-succinyl-cyclohex-3-ene-1-carboxylate = (1R,6R)-6-hydroxy-2-succinyl-cyclohexa-2,4-diene-1-carboxylate + pyruvate</text>
        <dbReference type="Rhea" id="RHEA:25597"/>
        <dbReference type="ChEBI" id="CHEBI:15361"/>
        <dbReference type="ChEBI" id="CHEBI:58689"/>
        <dbReference type="ChEBI" id="CHEBI:58818"/>
        <dbReference type="EC" id="4.2.99.20"/>
    </reaction>
</comment>
<comment type="subunit">
    <text evidence="3">Monomer.</text>
</comment>
<keyword evidence="2 3" id="KW-0456">Lyase</keyword>
<dbReference type="UniPathway" id="UPA01057">
    <property type="reaction ID" value="UER00900"/>
</dbReference>
<evidence type="ECO:0000256" key="3">
    <source>
        <dbReference type="HAMAP-Rule" id="MF_01660"/>
    </source>
</evidence>
<reference evidence="5 6" key="1">
    <citation type="submission" date="2016-04" db="EMBL/GenBank/DDBJ databases">
        <title>Draft Genome Assembly of the Bloom-forming Cyanobacterium Nodularia spumigena Strain CENA596 in Shrimp Production Ponds.</title>
        <authorList>
            <person name="Popin R.V."/>
            <person name="Rigonato J."/>
            <person name="Abreu V.A."/>
            <person name="Andreote A.P."/>
            <person name="Silveira S.B."/>
            <person name="Odebrecht C."/>
            <person name="Fiore M.F."/>
        </authorList>
    </citation>
    <scope>NUCLEOTIDE SEQUENCE [LARGE SCALE GENOMIC DNA]</scope>
    <source>
        <strain evidence="5 6">CENA596</strain>
    </source>
</reference>
<organism evidence="5 6">
    <name type="scientific">Nodularia spumigena CENA596</name>
    <dbReference type="NCBI Taxonomy" id="1819295"/>
    <lineage>
        <taxon>Bacteria</taxon>
        <taxon>Bacillati</taxon>
        <taxon>Cyanobacteriota</taxon>
        <taxon>Cyanophyceae</taxon>
        <taxon>Nostocales</taxon>
        <taxon>Nodulariaceae</taxon>
        <taxon>Nodularia</taxon>
    </lineage>
</organism>